<dbReference type="AlphaFoldDB" id="A0A542ZTF6"/>
<evidence type="ECO:0000313" key="6">
    <source>
        <dbReference type="EMBL" id="TQL63577.1"/>
    </source>
</evidence>
<evidence type="ECO:0000259" key="5">
    <source>
        <dbReference type="Pfam" id="PF01258"/>
    </source>
</evidence>
<gene>
    <name evidence="6" type="ORF">FB461_0039</name>
</gene>
<dbReference type="OrthoDB" id="1121111at2"/>
<feature type="zinc finger region" description="dksA C4-type" evidence="4">
    <location>
        <begin position="87"/>
        <end position="111"/>
    </location>
</feature>
<dbReference type="SUPFAM" id="SSF57716">
    <property type="entry name" value="Glucocorticoid receptor-like (DNA-binding domain)"/>
    <property type="match status" value="1"/>
</dbReference>
<keyword evidence="2" id="KW-0863">Zinc-finger</keyword>
<proteinExistence type="predicted"/>
<dbReference type="PANTHER" id="PTHR33823:SF2">
    <property type="entry name" value="RNA POLYMERASE-BINDING TRANSCRIPTION FACTOR DKSA"/>
    <property type="match status" value="1"/>
</dbReference>
<evidence type="ECO:0000256" key="2">
    <source>
        <dbReference type="ARBA" id="ARBA00022771"/>
    </source>
</evidence>
<keyword evidence="7" id="KW-1185">Reference proteome</keyword>
<protein>
    <submittedName>
        <fullName evidence="6">TraR/DksA family transcriptional regulator</fullName>
    </submittedName>
</protein>
<evidence type="ECO:0000256" key="1">
    <source>
        <dbReference type="ARBA" id="ARBA00022723"/>
    </source>
</evidence>
<dbReference type="PROSITE" id="PS51128">
    <property type="entry name" value="ZF_DKSA_2"/>
    <property type="match status" value="1"/>
</dbReference>
<organism evidence="6 7">
    <name type="scientific">Rarobacter faecitabidus</name>
    <dbReference type="NCBI Taxonomy" id="13243"/>
    <lineage>
        <taxon>Bacteria</taxon>
        <taxon>Bacillati</taxon>
        <taxon>Actinomycetota</taxon>
        <taxon>Actinomycetes</taxon>
        <taxon>Micrococcales</taxon>
        <taxon>Rarobacteraceae</taxon>
        <taxon>Rarobacter</taxon>
    </lineage>
</organism>
<keyword evidence="1" id="KW-0479">Metal-binding</keyword>
<dbReference type="InterPro" id="IPR020458">
    <property type="entry name" value="Znf_DskA_TraR_CS"/>
</dbReference>
<dbReference type="Pfam" id="PF01258">
    <property type="entry name" value="zf-dskA_traR"/>
    <property type="match status" value="1"/>
</dbReference>
<name>A0A542ZTF6_RARFA</name>
<dbReference type="EMBL" id="VFOS01000001">
    <property type="protein sequence ID" value="TQL63577.1"/>
    <property type="molecule type" value="Genomic_DNA"/>
</dbReference>
<comment type="caution">
    <text evidence="6">The sequence shown here is derived from an EMBL/GenBank/DDBJ whole genome shotgun (WGS) entry which is preliminary data.</text>
</comment>
<sequence>MDDSDARRRLERLREQTVAGIAGREAELAGLMAASRDSNADDEHDPEGATIGFERAQASSVAEGMRMRLAEIDAALGRLDAGTYGRCERCGRAIAPARLAARPFATLCLDCQAEAGR</sequence>
<evidence type="ECO:0000256" key="4">
    <source>
        <dbReference type="PROSITE-ProRule" id="PRU00510"/>
    </source>
</evidence>
<dbReference type="GO" id="GO:0008270">
    <property type="term" value="F:zinc ion binding"/>
    <property type="evidence" value="ECO:0007669"/>
    <property type="project" value="UniProtKB-KW"/>
</dbReference>
<dbReference type="Proteomes" id="UP000315389">
    <property type="component" value="Unassembled WGS sequence"/>
</dbReference>
<feature type="domain" description="Zinc finger DksA/TraR C4-type" evidence="5">
    <location>
        <begin position="82"/>
        <end position="114"/>
    </location>
</feature>
<dbReference type="RefSeq" id="WP_142117854.1">
    <property type="nucleotide sequence ID" value="NZ_BAAASV010000002.1"/>
</dbReference>
<dbReference type="SUPFAM" id="SSF109635">
    <property type="entry name" value="DnaK suppressor protein DksA, alpha-hairpin domain"/>
    <property type="match status" value="1"/>
</dbReference>
<dbReference type="Gene3D" id="1.20.120.910">
    <property type="entry name" value="DksA, coiled-coil domain"/>
    <property type="match status" value="1"/>
</dbReference>
<evidence type="ECO:0000256" key="3">
    <source>
        <dbReference type="ARBA" id="ARBA00022833"/>
    </source>
</evidence>
<reference evidence="6 7" key="1">
    <citation type="submission" date="2019-06" db="EMBL/GenBank/DDBJ databases">
        <title>Sequencing the genomes of 1000 actinobacteria strains.</title>
        <authorList>
            <person name="Klenk H.-P."/>
        </authorList>
    </citation>
    <scope>NUCLEOTIDE SEQUENCE [LARGE SCALE GENOMIC DNA]</scope>
    <source>
        <strain evidence="6 7">DSM 4813</strain>
    </source>
</reference>
<dbReference type="PANTHER" id="PTHR33823">
    <property type="entry name" value="RNA POLYMERASE-BINDING TRANSCRIPTION FACTOR DKSA-RELATED"/>
    <property type="match status" value="1"/>
</dbReference>
<dbReference type="InterPro" id="IPR037187">
    <property type="entry name" value="DnaK_N"/>
</dbReference>
<evidence type="ECO:0000313" key="7">
    <source>
        <dbReference type="Proteomes" id="UP000315389"/>
    </source>
</evidence>
<dbReference type="InterPro" id="IPR000962">
    <property type="entry name" value="Znf_DskA_TraR"/>
</dbReference>
<dbReference type="PROSITE" id="PS01102">
    <property type="entry name" value="ZF_DKSA_1"/>
    <property type="match status" value="1"/>
</dbReference>
<accession>A0A542ZTF6</accession>
<keyword evidence="3" id="KW-0862">Zinc</keyword>